<dbReference type="GO" id="GO:0004984">
    <property type="term" value="F:olfactory receptor activity"/>
    <property type="evidence" value="ECO:0007669"/>
    <property type="project" value="InterPro"/>
</dbReference>
<dbReference type="GO" id="GO:0004930">
    <property type="term" value="F:G protein-coupled receptor activity"/>
    <property type="evidence" value="ECO:0007669"/>
    <property type="project" value="UniProtKB-KW"/>
</dbReference>
<dbReference type="SUPFAM" id="SSF81321">
    <property type="entry name" value="Family A G protein-coupled receptor-like"/>
    <property type="match status" value="1"/>
</dbReference>
<feature type="domain" description="G-protein coupled receptors family 1 profile" evidence="11">
    <location>
        <begin position="40"/>
        <end position="287"/>
    </location>
</feature>
<dbReference type="GO" id="GO:0005886">
    <property type="term" value="C:plasma membrane"/>
    <property type="evidence" value="ECO:0007669"/>
    <property type="project" value="UniProtKB-SubCell"/>
</dbReference>
<feature type="transmembrane region" description="Helical" evidence="10">
    <location>
        <begin position="207"/>
        <end position="225"/>
    </location>
</feature>
<feature type="transmembrane region" description="Helical" evidence="10">
    <location>
        <begin position="26"/>
        <end position="49"/>
    </location>
</feature>
<dbReference type="CDD" id="cd15911">
    <property type="entry name" value="7tmA_OR11A-like"/>
    <property type="match status" value="1"/>
</dbReference>
<evidence type="ECO:0000313" key="12">
    <source>
        <dbReference type="EMBL" id="NXL93175.1"/>
    </source>
</evidence>
<feature type="transmembrane region" description="Helical" evidence="10">
    <location>
        <begin position="237"/>
        <end position="260"/>
    </location>
</feature>
<dbReference type="Gene3D" id="1.20.1070.10">
    <property type="entry name" value="Rhodopsin 7-helix transmembrane proteins"/>
    <property type="match status" value="1"/>
</dbReference>
<evidence type="ECO:0000256" key="2">
    <source>
        <dbReference type="ARBA" id="ARBA00022475"/>
    </source>
</evidence>
<keyword evidence="6" id="KW-0297">G-protein coupled receptor</keyword>
<evidence type="ECO:0000256" key="7">
    <source>
        <dbReference type="ARBA" id="ARBA00023136"/>
    </source>
</evidence>
<keyword evidence="4" id="KW-0716">Sensory transduction</keyword>
<evidence type="ECO:0000256" key="9">
    <source>
        <dbReference type="ARBA" id="ARBA00023224"/>
    </source>
</evidence>
<dbReference type="AlphaFoldDB" id="A0A7L0WNM9"/>
<reference evidence="12 13" key="1">
    <citation type="submission" date="2019-09" db="EMBL/GenBank/DDBJ databases">
        <title>Bird 10,000 Genomes (B10K) Project - Family phase.</title>
        <authorList>
            <person name="Zhang G."/>
        </authorList>
    </citation>
    <scope>NUCLEOTIDE SEQUENCE [LARGE SCALE GENOMIC DNA]</scope>
    <source>
        <strain evidence="12">B10K-DU-001-39</strain>
        <tissue evidence="12">Muscle</tissue>
    </source>
</reference>
<evidence type="ECO:0000256" key="8">
    <source>
        <dbReference type="ARBA" id="ARBA00023170"/>
    </source>
</evidence>
<dbReference type="PROSITE" id="PS50262">
    <property type="entry name" value="G_PROTEIN_RECEP_F1_2"/>
    <property type="match status" value="1"/>
</dbReference>
<comment type="caution">
    <text evidence="12">The sequence shown here is derived from an EMBL/GenBank/DDBJ whole genome shotgun (WGS) entry which is preliminary data.</text>
</comment>
<dbReference type="InterPro" id="IPR050516">
    <property type="entry name" value="Olfactory_GPCR"/>
</dbReference>
<keyword evidence="8" id="KW-0675">Receptor</keyword>
<evidence type="ECO:0000256" key="1">
    <source>
        <dbReference type="ARBA" id="ARBA00004651"/>
    </source>
</evidence>
<evidence type="ECO:0000256" key="6">
    <source>
        <dbReference type="ARBA" id="ARBA00023040"/>
    </source>
</evidence>
<keyword evidence="2" id="KW-1003">Cell membrane</keyword>
<feature type="transmembrane region" description="Helical" evidence="10">
    <location>
        <begin position="100"/>
        <end position="119"/>
    </location>
</feature>
<dbReference type="PRINTS" id="PR00245">
    <property type="entry name" value="OLFACTORYR"/>
</dbReference>
<dbReference type="InterPro" id="IPR000276">
    <property type="entry name" value="GPCR_Rhodpsn"/>
</dbReference>
<gene>
    <name evidence="12" type="primary">Or5b21</name>
    <name evidence="12" type="ORF">ALELAT_R03396</name>
</gene>
<evidence type="ECO:0000256" key="4">
    <source>
        <dbReference type="ARBA" id="ARBA00022725"/>
    </source>
</evidence>
<keyword evidence="3 10" id="KW-0812">Transmembrane</keyword>
<dbReference type="EMBL" id="VXAV01009600">
    <property type="protein sequence ID" value="NXL93175.1"/>
    <property type="molecule type" value="Genomic_DNA"/>
</dbReference>
<sequence>EWDNQTFLMELLLLGLGNAPELQTPLFLICLSIYIVTMVGNNLIIVLVVTDLHLHNPCYFFLVNLSSLETCCSSTVLPKLLASFLTGNRTISVQGCMTQFFFFGTFATSECYLLTAMSYDRYPAICQHLLYEIFMNWKVCFQLAAGSWVVGLLISTGITSLLSRQRFCGPGVTGHFFCEKAPLLAISCSDTGMIRVLITILSFPDVVFPFLFTLASYFCIIGAILRIPSIMGRHKTFSTCSSHLVIVAVFYETLKIVYLLPRTAPLRHFNKVFFYAVLTSLINPLIYSLWNREVKGAL</sequence>
<dbReference type="Pfam" id="PF13853">
    <property type="entry name" value="7tm_4"/>
    <property type="match status" value="1"/>
</dbReference>
<dbReference type="InterPro" id="IPR017452">
    <property type="entry name" value="GPCR_Rhodpsn_7TM"/>
</dbReference>
<organism evidence="12 13">
    <name type="scientific">Alectura lathami</name>
    <name type="common">Australian brush turkey</name>
    <dbReference type="NCBI Taxonomy" id="81907"/>
    <lineage>
        <taxon>Eukaryota</taxon>
        <taxon>Metazoa</taxon>
        <taxon>Chordata</taxon>
        <taxon>Craniata</taxon>
        <taxon>Vertebrata</taxon>
        <taxon>Euteleostomi</taxon>
        <taxon>Archelosauria</taxon>
        <taxon>Archosauria</taxon>
        <taxon>Dinosauria</taxon>
        <taxon>Saurischia</taxon>
        <taxon>Theropoda</taxon>
        <taxon>Coelurosauria</taxon>
        <taxon>Aves</taxon>
        <taxon>Neognathae</taxon>
        <taxon>Galloanserae</taxon>
        <taxon>Galliformes</taxon>
        <taxon>Megapodiidae</taxon>
        <taxon>Alectura</taxon>
    </lineage>
</organism>
<dbReference type="Proteomes" id="UP000562322">
    <property type="component" value="Unassembled WGS sequence"/>
</dbReference>
<feature type="transmembrane region" description="Helical" evidence="10">
    <location>
        <begin position="139"/>
        <end position="162"/>
    </location>
</feature>
<keyword evidence="7 10" id="KW-0472">Membrane</keyword>
<evidence type="ECO:0000313" key="13">
    <source>
        <dbReference type="Proteomes" id="UP000562322"/>
    </source>
</evidence>
<keyword evidence="9" id="KW-0807">Transducer</keyword>
<protein>
    <submittedName>
        <fullName evidence="12">OR5BL protein</fullName>
    </submittedName>
</protein>
<comment type="subcellular location">
    <subcellularLocation>
        <location evidence="1">Cell membrane</location>
        <topology evidence="1">Multi-pass membrane protein</topology>
    </subcellularLocation>
</comment>
<feature type="non-terminal residue" evidence="12">
    <location>
        <position position="298"/>
    </location>
</feature>
<feature type="non-terminal residue" evidence="12">
    <location>
        <position position="1"/>
    </location>
</feature>
<evidence type="ECO:0000256" key="5">
    <source>
        <dbReference type="ARBA" id="ARBA00022989"/>
    </source>
</evidence>
<keyword evidence="5 10" id="KW-1133">Transmembrane helix</keyword>
<evidence type="ECO:0000256" key="3">
    <source>
        <dbReference type="ARBA" id="ARBA00022692"/>
    </source>
</evidence>
<dbReference type="PANTHER" id="PTHR26452">
    <property type="entry name" value="OLFACTORY RECEPTOR"/>
    <property type="match status" value="1"/>
</dbReference>
<dbReference type="OrthoDB" id="5967130at2759"/>
<feature type="transmembrane region" description="Helical" evidence="10">
    <location>
        <begin position="272"/>
        <end position="290"/>
    </location>
</feature>
<evidence type="ECO:0000256" key="10">
    <source>
        <dbReference type="SAM" id="Phobius"/>
    </source>
</evidence>
<dbReference type="InterPro" id="IPR000725">
    <property type="entry name" value="Olfact_rcpt"/>
</dbReference>
<name>A0A7L0WNM9_ALELA</name>
<proteinExistence type="predicted"/>
<dbReference type="FunFam" id="1.20.1070.10:FF:000015">
    <property type="entry name" value="Olfactory receptor"/>
    <property type="match status" value="1"/>
</dbReference>
<dbReference type="PRINTS" id="PR00237">
    <property type="entry name" value="GPCRRHODOPSN"/>
</dbReference>
<keyword evidence="13" id="KW-1185">Reference proteome</keyword>
<accession>A0A7L0WNM9</accession>
<evidence type="ECO:0000259" key="11">
    <source>
        <dbReference type="PROSITE" id="PS50262"/>
    </source>
</evidence>
<keyword evidence="4" id="KW-0552">Olfaction</keyword>